<reference evidence="1" key="1">
    <citation type="submission" date="2019-08" db="EMBL/GenBank/DDBJ databases">
        <authorList>
            <person name="Kucharzyk K."/>
            <person name="Murdoch R.W."/>
            <person name="Higgins S."/>
            <person name="Loffler F."/>
        </authorList>
    </citation>
    <scope>NUCLEOTIDE SEQUENCE</scope>
</reference>
<dbReference type="AlphaFoldDB" id="A0A645EA04"/>
<name>A0A645EA04_9ZZZZ</name>
<proteinExistence type="predicted"/>
<evidence type="ECO:0000313" key="1">
    <source>
        <dbReference type="EMBL" id="MPM97452.1"/>
    </source>
</evidence>
<sequence length="100" mass="11641">MKSDSPFIRAYCIVELYTIPQIGLHLSAVIYPSNSESENTVGLNESFYDLGFLKFRMLIIYIFDRDKNLFYGLKIFRLAGMFSLQRGHDSFNIHIVFFKG</sequence>
<gene>
    <name evidence="1" type="ORF">SDC9_144625</name>
</gene>
<comment type="caution">
    <text evidence="1">The sequence shown here is derived from an EMBL/GenBank/DDBJ whole genome shotgun (WGS) entry which is preliminary data.</text>
</comment>
<protein>
    <submittedName>
        <fullName evidence="1">Uncharacterized protein</fullName>
    </submittedName>
</protein>
<dbReference type="EMBL" id="VSSQ01043732">
    <property type="protein sequence ID" value="MPM97452.1"/>
    <property type="molecule type" value="Genomic_DNA"/>
</dbReference>
<accession>A0A645EA04</accession>
<organism evidence="1">
    <name type="scientific">bioreactor metagenome</name>
    <dbReference type="NCBI Taxonomy" id="1076179"/>
    <lineage>
        <taxon>unclassified sequences</taxon>
        <taxon>metagenomes</taxon>
        <taxon>ecological metagenomes</taxon>
    </lineage>
</organism>